<evidence type="ECO:0000313" key="1">
    <source>
        <dbReference type="EMBL" id="CNE70668.1"/>
    </source>
</evidence>
<sequence>MCDPTSAVVALSIGSSLMGAYSQYQTGKANQAVANANADAQEVAARDAINTGNAQADQRRQQARQLAGKQAATMGTSGADLSTGNALDIFGDTAAGGELDALTTVNNAQRQAAGLEFQAGVSRTQGAIQKQGGNMGAFTTLLNAPLSAYGAYKTVGGTWSPFSQKGAPISAATGTKSVFG</sequence>
<reference evidence="1 2" key="1">
    <citation type="submission" date="2015-03" db="EMBL/GenBank/DDBJ databases">
        <authorList>
            <person name="Murphy D."/>
        </authorList>
    </citation>
    <scope>NUCLEOTIDE SEQUENCE [LARGE SCALE GENOMIC DNA]</scope>
    <source>
        <strain evidence="1 2">FCF326</strain>
    </source>
</reference>
<evidence type="ECO:0008006" key="3">
    <source>
        <dbReference type="Google" id="ProtNLM"/>
    </source>
</evidence>
<gene>
    <name evidence="1" type="ORF">ERS008491_02031</name>
</gene>
<evidence type="ECO:0000313" key="2">
    <source>
        <dbReference type="Proteomes" id="UP000045824"/>
    </source>
</evidence>
<dbReference type="Proteomes" id="UP000045824">
    <property type="component" value="Unassembled WGS sequence"/>
</dbReference>
<dbReference type="Pfam" id="PF24072">
    <property type="entry name" value="T7_gp14"/>
    <property type="match status" value="1"/>
</dbReference>
<accession>A0A0T9L9J2</accession>
<dbReference type="EMBL" id="CPYI01000007">
    <property type="protein sequence ID" value="CNE70668.1"/>
    <property type="molecule type" value="Genomic_DNA"/>
</dbReference>
<dbReference type="InterPro" id="IPR038996">
    <property type="entry name" value="Gp14"/>
</dbReference>
<proteinExistence type="predicted"/>
<organism evidence="1 2">
    <name type="scientific">Yersinia kristensenii</name>
    <dbReference type="NCBI Taxonomy" id="28152"/>
    <lineage>
        <taxon>Bacteria</taxon>
        <taxon>Pseudomonadati</taxon>
        <taxon>Pseudomonadota</taxon>
        <taxon>Gammaproteobacteria</taxon>
        <taxon>Enterobacterales</taxon>
        <taxon>Yersiniaceae</taxon>
        <taxon>Yersinia</taxon>
    </lineage>
</organism>
<name>A0A0T9L9J2_YERKR</name>
<dbReference type="RefSeq" id="WP_050119358.1">
    <property type="nucleotide sequence ID" value="NZ_CAWMAB010000007.1"/>
</dbReference>
<protein>
    <recommendedName>
        <fullName evidence="3">Phage protein</fullName>
    </recommendedName>
</protein>
<dbReference type="AlphaFoldDB" id="A0A0T9L9J2"/>